<gene>
    <name evidence="3" type="ORF">OIDMADRAFT_76466</name>
</gene>
<dbReference type="InParanoid" id="A0A0C3HSA8"/>
<name>A0A0C3HSA8_OIDMZ</name>
<accession>A0A0C3HSA8</accession>
<dbReference type="InterPro" id="IPR051706">
    <property type="entry name" value="Glycosyltransferase_domain"/>
</dbReference>
<feature type="non-terminal residue" evidence="3">
    <location>
        <position position="1"/>
    </location>
</feature>
<dbReference type="PANTHER" id="PTHR32385">
    <property type="entry name" value="MANNOSYL PHOSPHORYLINOSITOL CERAMIDE SYNTHASE"/>
    <property type="match status" value="1"/>
</dbReference>
<dbReference type="Gene3D" id="3.90.550.20">
    <property type="match status" value="1"/>
</dbReference>
<reference evidence="3 4" key="1">
    <citation type="submission" date="2014-04" db="EMBL/GenBank/DDBJ databases">
        <authorList>
            <consortium name="DOE Joint Genome Institute"/>
            <person name="Kuo A."/>
            <person name="Martino E."/>
            <person name="Perotto S."/>
            <person name="Kohler A."/>
            <person name="Nagy L.G."/>
            <person name="Floudas D."/>
            <person name="Copeland A."/>
            <person name="Barry K.W."/>
            <person name="Cichocki N."/>
            <person name="Veneault-Fourrey C."/>
            <person name="LaButti K."/>
            <person name="Lindquist E.A."/>
            <person name="Lipzen A."/>
            <person name="Lundell T."/>
            <person name="Morin E."/>
            <person name="Murat C."/>
            <person name="Sun H."/>
            <person name="Tunlid A."/>
            <person name="Henrissat B."/>
            <person name="Grigoriev I.V."/>
            <person name="Hibbett D.S."/>
            <person name="Martin F."/>
            <person name="Nordberg H.P."/>
            <person name="Cantor M.N."/>
            <person name="Hua S.X."/>
        </authorList>
    </citation>
    <scope>NUCLEOTIDE SEQUENCE [LARGE SCALE GENOMIC DNA]</scope>
    <source>
        <strain evidence="3 4">Zn</strain>
    </source>
</reference>
<organism evidence="3 4">
    <name type="scientific">Oidiodendron maius (strain Zn)</name>
    <dbReference type="NCBI Taxonomy" id="913774"/>
    <lineage>
        <taxon>Eukaryota</taxon>
        <taxon>Fungi</taxon>
        <taxon>Dikarya</taxon>
        <taxon>Ascomycota</taxon>
        <taxon>Pezizomycotina</taxon>
        <taxon>Leotiomycetes</taxon>
        <taxon>Leotiomycetes incertae sedis</taxon>
        <taxon>Myxotrichaceae</taxon>
        <taxon>Oidiodendron</taxon>
    </lineage>
</organism>
<sequence length="263" mass="29821">SSSDFFISQERDNFDVTFANYSVDQQSSLPGYPDLIPPVLHQISLGSAGPKADWLEARNHCLQHHVGWDAHFWTDENASAFVAEKFPHMKEMWEGYRYPIQKVDALRYMVLYEYGGIVLDMDLDCRRSMGPLRRFGFVAPAAHPVGFSNGMMLASKRHPFVRELVRNLPRFNINWFGLPYATVMFSTGCHYASVIHTLQKNRSDLRILTGSKDAPNIHRLNGDVVTPLFHHLGASSWHSFDAALIVSLGRIDRGAWIRGVGFV</sequence>
<dbReference type="InterPro" id="IPR029044">
    <property type="entry name" value="Nucleotide-diphossugar_trans"/>
</dbReference>
<reference evidence="4" key="2">
    <citation type="submission" date="2015-01" db="EMBL/GenBank/DDBJ databases">
        <title>Evolutionary Origins and Diversification of the Mycorrhizal Mutualists.</title>
        <authorList>
            <consortium name="DOE Joint Genome Institute"/>
            <consortium name="Mycorrhizal Genomics Consortium"/>
            <person name="Kohler A."/>
            <person name="Kuo A."/>
            <person name="Nagy L.G."/>
            <person name="Floudas D."/>
            <person name="Copeland A."/>
            <person name="Barry K.W."/>
            <person name="Cichocki N."/>
            <person name="Veneault-Fourrey C."/>
            <person name="LaButti K."/>
            <person name="Lindquist E.A."/>
            <person name="Lipzen A."/>
            <person name="Lundell T."/>
            <person name="Morin E."/>
            <person name="Murat C."/>
            <person name="Riley R."/>
            <person name="Ohm R."/>
            <person name="Sun H."/>
            <person name="Tunlid A."/>
            <person name="Henrissat B."/>
            <person name="Grigoriev I.V."/>
            <person name="Hibbett D.S."/>
            <person name="Martin F."/>
        </authorList>
    </citation>
    <scope>NUCLEOTIDE SEQUENCE [LARGE SCALE GENOMIC DNA]</scope>
    <source>
        <strain evidence="4">Zn</strain>
    </source>
</reference>
<protein>
    <submittedName>
        <fullName evidence="3">Glycosyltransferase family 32 protein</fullName>
    </submittedName>
</protein>
<keyword evidence="4" id="KW-1185">Reference proteome</keyword>
<dbReference type="PANTHER" id="PTHR32385:SF15">
    <property type="entry name" value="INOSITOL PHOSPHOCERAMIDE MANNOSYLTRANSFERASE 1"/>
    <property type="match status" value="1"/>
</dbReference>
<dbReference type="SUPFAM" id="SSF53448">
    <property type="entry name" value="Nucleotide-diphospho-sugar transferases"/>
    <property type="match status" value="1"/>
</dbReference>
<comment type="similarity">
    <text evidence="1">Belongs to the glycosyltransferase 32 family.</text>
</comment>
<proteinExistence type="inferred from homology"/>
<dbReference type="OrthoDB" id="3647at2759"/>
<dbReference type="InterPro" id="IPR007577">
    <property type="entry name" value="GlycoTrfase_DXD_sugar-bd_CS"/>
</dbReference>
<dbReference type="HOGENOM" id="CLU_036369_2_0_1"/>
<dbReference type="Proteomes" id="UP000054321">
    <property type="component" value="Unassembled WGS sequence"/>
</dbReference>
<dbReference type="GO" id="GO:0051999">
    <property type="term" value="P:mannosyl-inositol phosphorylceramide biosynthetic process"/>
    <property type="evidence" value="ECO:0007669"/>
    <property type="project" value="TreeGrafter"/>
</dbReference>
<evidence type="ECO:0000313" key="4">
    <source>
        <dbReference type="Proteomes" id="UP000054321"/>
    </source>
</evidence>
<evidence type="ECO:0000313" key="3">
    <source>
        <dbReference type="EMBL" id="KIN05910.1"/>
    </source>
</evidence>
<dbReference type="AlphaFoldDB" id="A0A0C3HSA8"/>
<evidence type="ECO:0000256" key="2">
    <source>
        <dbReference type="ARBA" id="ARBA00022679"/>
    </source>
</evidence>
<evidence type="ECO:0000256" key="1">
    <source>
        <dbReference type="ARBA" id="ARBA00009003"/>
    </source>
</evidence>
<feature type="non-terminal residue" evidence="3">
    <location>
        <position position="263"/>
    </location>
</feature>
<dbReference type="STRING" id="913774.A0A0C3HSA8"/>
<keyword evidence="2 3" id="KW-0808">Transferase</keyword>
<dbReference type="GO" id="GO:0016020">
    <property type="term" value="C:membrane"/>
    <property type="evidence" value="ECO:0007669"/>
    <property type="project" value="GOC"/>
</dbReference>
<dbReference type="EMBL" id="KN832871">
    <property type="protein sequence ID" value="KIN05910.1"/>
    <property type="molecule type" value="Genomic_DNA"/>
</dbReference>
<dbReference type="GO" id="GO:0000030">
    <property type="term" value="F:mannosyltransferase activity"/>
    <property type="evidence" value="ECO:0007669"/>
    <property type="project" value="TreeGrafter"/>
</dbReference>
<dbReference type="Pfam" id="PF04488">
    <property type="entry name" value="Gly_transf_sug"/>
    <property type="match status" value="1"/>
</dbReference>